<dbReference type="STRING" id="47427.A0A2H3ELW9"/>
<evidence type="ECO:0000313" key="1">
    <source>
        <dbReference type="EMBL" id="PBL00027.1"/>
    </source>
</evidence>
<dbReference type="AlphaFoldDB" id="A0A2H3ELW9"/>
<gene>
    <name evidence="1" type="ORF">ARMGADRAFT_527731</name>
</gene>
<keyword evidence="2" id="KW-1185">Reference proteome</keyword>
<name>A0A2H3ELW9_ARMGA</name>
<evidence type="ECO:0000313" key="2">
    <source>
        <dbReference type="Proteomes" id="UP000217790"/>
    </source>
</evidence>
<dbReference type="Proteomes" id="UP000217790">
    <property type="component" value="Unassembled WGS sequence"/>
</dbReference>
<accession>A0A2H3ELW9</accession>
<sequence>MPLERAFFEMMTTCSRSDGGRIFAFGQEGVLLTIYSSFTSHRTRVIRQRYPSYLIYVLNASVYLDGLIDCDPRTVLHLWSSEMELDFYRRLSPGVVSQIYNALTLTPVYFASHPRRKEALGGHELIADHWKVVGAAPGADEKSGPSIQADLHHLVIKGETVSSVRSVINVPSTTGTNVYVPIKAKTFQRVLRMATARMQSRKNGNKYLGYRIIVIILERKERRIHQYGTKEWRLSVPAMSDEVLEHRTRAG</sequence>
<dbReference type="InParanoid" id="A0A2H3ELW9"/>
<proteinExistence type="predicted"/>
<protein>
    <submittedName>
        <fullName evidence="1">Uncharacterized protein</fullName>
    </submittedName>
</protein>
<reference evidence="2" key="1">
    <citation type="journal article" date="2017" name="Nat. Ecol. Evol.">
        <title>Genome expansion and lineage-specific genetic innovations in the forest pathogenic fungi Armillaria.</title>
        <authorList>
            <person name="Sipos G."/>
            <person name="Prasanna A.N."/>
            <person name="Walter M.C."/>
            <person name="O'Connor E."/>
            <person name="Balint B."/>
            <person name="Krizsan K."/>
            <person name="Kiss B."/>
            <person name="Hess J."/>
            <person name="Varga T."/>
            <person name="Slot J."/>
            <person name="Riley R."/>
            <person name="Boka B."/>
            <person name="Rigling D."/>
            <person name="Barry K."/>
            <person name="Lee J."/>
            <person name="Mihaltcheva S."/>
            <person name="LaButti K."/>
            <person name="Lipzen A."/>
            <person name="Waldron R."/>
            <person name="Moloney N.M."/>
            <person name="Sperisen C."/>
            <person name="Kredics L."/>
            <person name="Vagvoelgyi C."/>
            <person name="Patrignani A."/>
            <person name="Fitzpatrick D."/>
            <person name="Nagy I."/>
            <person name="Doyle S."/>
            <person name="Anderson J.B."/>
            <person name="Grigoriev I.V."/>
            <person name="Gueldener U."/>
            <person name="Muensterkoetter M."/>
            <person name="Nagy L.G."/>
        </authorList>
    </citation>
    <scope>NUCLEOTIDE SEQUENCE [LARGE SCALE GENOMIC DNA]</scope>
    <source>
        <strain evidence="2">Ar21-2</strain>
    </source>
</reference>
<organism evidence="1 2">
    <name type="scientific">Armillaria gallica</name>
    <name type="common">Bulbous honey fungus</name>
    <name type="synonym">Armillaria bulbosa</name>
    <dbReference type="NCBI Taxonomy" id="47427"/>
    <lineage>
        <taxon>Eukaryota</taxon>
        <taxon>Fungi</taxon>
        <taxon>Dikarya</taxon>
        <taxon>Basidiomycota</taxon>
        <taxon>Agaricomycotina</taxon>
        <taxon>Agaricomycetes</taxon>
        <taxon>Agaricomycetidae</taxon>
        <taxon>Agaricales</taxon>
        <taxon>Marasmiineae</taxon>
        <taxon>Physalacriaceae</taxon>
        <taxon>Armillaria</taxon>
    </lineage>
</organism>
<dbReference type="EMBL" id="KZ293647">
    <property type="protein sequence ID" value="PBL00027.1"/>
    <property type="molecule type" value="Genomic_DNA"/>
</dbReference>